<dbReference type="Pfam" id="PF20414">
    <property type="entry name" value="DUF6698"/>
    <property type="match status" value="1"/>
</dbReference>
<organism evidence="2 3">
    <name type="scientific">Hypholoma sublateritium (strain FD-334 SS-4)</name>
    <dbReference type="NCBI Taxonomy" id="945553"/>
    <lineage>
        <taxon>Eukaryota</taxon>
        <taxon>Fungi</taxon>
        <taxon>Dikarya</taxon>
        <taxon>Basidiomycota</taxon>
        <taxon>Agaricomycotina</taxon>
        <taxon>Agaricomycetes</taxon>
        <taxon>Agaricomycetidae</taxon>
        <taxon>Agaricales</taxon>
        <taxon>Agaricineae</taxon>
        <taxon>Strophariaceae</taxon>
        <taxon>Hypholoma</taxon>
    </lineage>
</organism>
<reference evidence="3" key="1">
    <citation type="submission" date="2014-04" db="EMBL/GenBank/DDBJ databases">
        <title>Evolutionary Origins and Diversification of the Mycorrhizal Mutualists.</title>
        <authorList>
            <consortium name="DOE Joint Genome Institute"/>
            <consortium name="Mycorrhizal Genomics Consortium"/>
            <person name="Kohler A."/>
            <person name="Kuo A."/>
            <person name="Nagy L.G."/>
            <person name="Floudas D."/>
            <person name="Copeland A."/>
            <person name="Barry K.W."/>
            <person name="Cichocki N."/>
            <person name="Veneault-Fourrey C."/>
            <person name="LaButti K."/>
            <person name="Lindquist E.A."/>
            <person name="Lipzen A."/>
            <person name="Lundell T."/>
            <person name="Morin E."/>
            <person name="Murat C."/>
            <person name="Riley R."/>
            <person name="Ohm R."/>
            <person name="Sun H."/>
            <person name="Tunlid A."/>
            <person name="Henrissat B."/>
            <person name="Grigoriev I.V."/>
            <person name="Hibbett D.S."/>
            <person name="Martin F."/>
        </authorList>
    </citation>
    <scope>NUCLEOTIDE SEQUENCE [LARGE SCALE GENOMIC DNA]</scope>
    <source>
        <strain evidence="3">FD-334 SS-4</strain>
    </source>
</reference>
<dbReference type="Proteomes" id="UP000054270">
    <property type="component" value="Unassembled WGS sequence"/>
</dbReference>
<feature type="non-terminal residue" evidence="2">
    <location>
        <position position="1"/>
    </location>
</feature>
<evidence type="ECO:0000256" key="1">
    <source>
        <dbReference type="SAM" id="MobiDB-lite"/>
    </source>
</evidence>
<protein>
    <submittedName>
        <fullName evidence="2">Uncharacterized protein</fullName>
    </submittedName>
</protein>
<name>A0A0D2KDA8_HYPSF</name>
<dbReference type="AlphaFoldDB" id="A0A0D2KDA8"/>
<dbReference type="STRING" id="945553.A0A0D2KDA8"/>
<gene>
    <name evidence="2" type="ORF">HYPSUDRAFT_121825</name>
</gene>
<dbReference type="InterPro" id="IPR046521">
    <property type="entry name" value="DUF6698"/>
</dbReference>
<sequence length="196" mass="22175">LQRGADSARSDDLNRIRACIADWLNAAPVRPQILLDPNSRKNRGIQHDVTGRLLCPAEFDWSDLVVRAKLRAGEENFDWLSSYHARCFYTKYNPSPDQLELGYLKSNLLVKVFKAMFTSPSSAKDIPEDEDDEEHMPPARKQKTSSGKRSLRRNVASKVHLNNKVTPRSIAYAAVQLHFNLQAAASWAPIYGGFDY</sequence>
<evidence type="ECO:0000313" key="2">
    <source>
        <dbReference type="EMBL" id="KJA12562.1"/>
    </source>
</evidence>
<feature type="region of interest" description="Disordered" evidence="1">
    <location>
        <begin position="121"/>
        <end position="153"/>
    </location>
</feature>
<accession>A0A0D2KDA8</accession>
<proteinExistence type="predicted"/>
<feature type="non-terminal residue" evidence="2">
    <location>
        <position position="196"/>
    </location>
</feature>
<evidence type="ECO:0000313" key="3">
    <source>
        <dbReference type="Proteomes" id="UP000054270"/>
    </source>
</evidence>
<dbReference type="EMBL" id="KN818142">
    <property type="protein sequence ID" value="KJA12562.1"/>
    <property type="molecule type" value="Genomic_DNA"/>
</dbReference>
<keyword evidence="3" id="KW-1185">Reference proteome</keyword>
<dbReference type="OrthoDB" id="2662502at2759"/>